<dbReference type="EMBL" id="CAUEEQ010022134">
    <property type="protein sequence ID" value="CAJ0944226.1"/>
    <property type="molecule type" value="Genomic_DNA"/>
</dbReference>
<feature type="domain" description="UBA" evidence="11">
    <location>
        <begin position="195"/>
        <end position="234"/>
    </location>
</feature>
<evidence type="ECO:0000256" key="4">
    <source>
        <dbReference type="ARBA" id="ARBA00022741"/>
    </source>
</evidence>
<dbReference type="Proteomes" id="UP001176940">
    <property type="component" value="Unassembled WGS sequence"/>
</dbReference>
<keyword evidence="4" id="KW-0547">Nucleotide-binding</keyword>
<evidence type="ECO:0000256" key="3">
    <source>
        <dbReference type="ARBA" id="ARBA00022679"/>
    </source>
</evidence>
<evidence type="ECO:0000256" key="5">
    <source>
        <dbReference type="ARBA" id="ARBA00022777"/>
    </source>
</evidence>
<protein>
    <recommendedName>
        <fullName evidence="1">non-specific serine/threonine protein kinase</fullName>
        <ecNumber evidence="1">2.7.11.1</ecNumber>
    </recommendedName>
</protein>
<dbReference type="InterPro" id="IPR000719">
    <property type="entry name" value="Prot_kinase_dom"/>
</dbReference>
<evidence type="ECO:0000256" key="9">
    <source>
        <dbReference type="SAM" id="MobiDB-lite"/>
    </source>
</evidence>
<sequence length="445" mass="49560">MCLFLAGEVFDYLVAHGRMKEKEARAKFRQIVSAVQYCHQKCIVHRDLKAENLLLDADMNIKIADFGFSNEFTIGNKLDTFCGSPPYAAPELFQGKKYDGPEVDVWSLGVILYTLVSGSLPFDGQNLKELRERVLRGKYRIPFYMSTDCENLLKKLLVLNPVKRGSLEQIMKDRWMNVGYEDDELKPYTEPEPDNNDTKRIDVMVTMGFSREEITEAVVSQKYDEVMATYLLLGRKPPEFEGSESLSSSNLCQRSRPSSDLNNSSVPSPAHMKVQRSISANQKQRRFSDHAGPSIPPSVSYTKRGQANSVESEQKEDWDKNGSRKLSSTTVGSKGEVTASPLAGPERKKSTTGPSNSLFPRSGMTRRNTYVCERTTDRLNAVQNGKDSSLTEMSAGSTSSTGSAVPATRPRHQKSMSASGHPIKVTLPTIKDGTEGFGRGIHFHF</sequence>
<dbReference type="EC" id="2.7.11.1" evidence="1"/>
<keyword evidence="2" id="KW-0723">Serine/threonine-protein kinase</keyword>
<dbReference type="InterPro" id="IPR011009">
    <property type="entry name" value="Kinase-like_dom_sf"/>
</dbReference>
<dbReference type="PROSITE" id="PS00108">
    <property type="entry name" value="PROTEIN_KINASE_ST"/>
    <property type="match status" value="1"/>
</dbReference>
<dbReference type="Pfam" id="PF00069">
    <property type="entry name" value="Pkinase"/>
    <property type="match status" value="1"/>
</dbReference>
<dbReference type="PROSITE" id="PS50030">
    <property type="entry name" value="UBA"/>
    <property type="match status" value="1"/>
</dbReference>
<evidence type="ECO:0000256" key="1">
    <source>
        <dbReference type="ARBA" id="ARBA00012513"/>
    </source>
</evidence>
<comment type="caution">
    <text evidence="12">The sequence shown here is derived from an EMBL/GenBank/DDBJ whole genome shotgun (WGS) entry which is preliminary data.</text>
</comment>
<evidence type="ECO:0000313" key="13">
    <source>
        <dbReference type="Proteomes" id="UP001176940"/>
    </source>
</evidence>
<keyword evidence="6" id="KW-0067">ATP-binding</keyword>
<reference evidence="12" key="1">
    <citation type="submission" date="2023-07" db="EMBL/GenBank/DDBJ databases">
        <authorList>
            <person name="Stuckert A."/>
        </authorList>
    </citation>
    <scope>NUCLEOTIDE SEQUENCE</scope>
</reference>
<comment type="catalytic activity">
    <reaction evidence="8">
        <text>L-seryl-[protein] + ATP = O-phospho-L-seryl-[protein] + ADP + H(+)</text>
        <dbReference type="Rhea" id="RHEA:17989"/>
        <dbReference type="Rhea" id="RHEA-COMP:9863"/>
        <dbReference type="Rhea" id="RHEA-COMP:11604"/>
        <dbReference type="ChEBI" id="CHEBI:15378"/>
        <dbReference type="ChEBI" id="CHEBI:29999"/>
        <dbReference type="ChEBI" id="CHEBI:30616"/>
        <dbReference type="ChEBI" id="CHEBI:83421"/>
        <dbReference type="ChEBI" id="CHEBI:456216"/>
        <dbReference type="EC" id="2.7.11.1"/>
    </reaction>
</comment>
<dbReference type="Gene3D" id="1.10.510.10">
    <property type="entry name" value="Transferase(Phosphotransferase) domain 1"/>
    <property type="match status" value="1"/>
</dbReference>
<dbReference type="CDD" id="cd14405">
    <property type="entry name" value="UBA_MARK1"/>
    <property type="match status" value="1"/>
</dbReference>
<feature type="region of interest" description="Disordered" evidence="9">
    <location>
        <begin position="385"/>
        <end position="419"/>
    </location>
</feature>
<dbReference type="SUPFAM" id="SSF56112">
    <property type="entry name" value="Protein kinase-like (PK-like)"/>
    <property type="match status" value="1"/>
</dbReference>
<evidence type="ECO:0000256" key="7">
    <source>
        <dbReference type="ARBA" id="ARBA00047899"/>
    </source>
</evidence>
<dbReference type="PANTHER" id="PTHR24346:SF21">
    <property type="entry name" value="SERINE_THREONINE-PROTEIN KINASE MARK1"/>
    <property type="match status" value="1"/>
</dbReference>
<evidence type="ECO:0000259" key="11">
    <source>
        <dbReference type="PROSITE" id="PS50030"/>
    </source>
</evidence>
<feature type="compositionally biased region" description="Polar residues" evidence="9">
    <location>
        <begin position="297"/>
        <end position="311"/>
    </location>
</feature>
<dbReference type="PROSITE" id="PS50011">
    <property type="entry name" value="PROTEIN_KINASE_DOM"/>
    <property type="match status" value="1"/>
</dbReference>
<comment type="catalytic activity">
    <reaction evidence="7">
        <text>L-threonyl-[protein] + ATP = O-phospho-L-threonyl-[protein] + ADP + H(+)</text>
        <dbReference type="Rhea" id="RHEA:46608"/>
        <dbReference type="Rhea" id="RHEA-COMP:11060"/>
        <dbReference type="Rhea" id="RHEA-COMP:11605"/>
        <dbReference type="ChEBI" id="CHEBI:15378"/>
        <dbReference type="ChEBI" id="CHEBI:30013"/>
        <dbReference type="ChEBI" id="CHEBI:30616"/>
        <dbReference type="ChEBI" id="CHEBI:61977"/>
        <dbReference type="ChEBI" id="CHEBI:456216"/>
        <dbReference type="EC" id="2.7.11.1"/>
    </reaction>
</comment>
<accession>A0ABN9LKK0</accession>
<evidence type="ECO:0000256" key="2">
    <source>
        <dbReference type="ARBA" id="ARBA00022527"/>
    </source>
</evidence>
<dbReference type="SMART" id="SM00220">
    <property type="entry name" value="S_TKc"/>
    <property type="match status" value="1"/>
</dbReference>
<evidence type="ECO:0000256" key="8">
    <source>
        <dbReference type="ARBA" id="ARBA00048679"/>
    </source>
</evidence>
<evidence type="ECO:0000259" key="10">
    <source>
        <dbReference type="PROSITE" id="PS50011"/>
    </source>
</evidence>
<dbReference type="PANTHER" id="PTHR24346">
    <property type="entry name" value="MAP/MICROTUBULE AFFINITY-REGULATING KINASE"/>
    <property type="match status" value="1"/>
</dbReference>
<dbReference type="Pfam" id="PF00627">
    <property type="entry name" value="UBA"/>
    <property type="match status" value="1"/>
</dbReference>
<name>A0ABN9LKK0_9NEOB</name>
<dbReference type="Gene3D" id="1.10.8.10">
    <property type="entry name" value="DNA helicase RuvA subunit, C-terminal domain"/>
    <property type="match status" value="1"/>
</dbReference>
<dbReference type="SMART" id="SM00165">
    <property type="entry name" value="UBA"/>
    <property type="match status" value="1"/>
</dbReference>
<feature type="compositionally biased region" description="Low complexity" evidence="9">
    <location>
        <begin position="394"/>
        <end position="404"/>
    </location>
</feature>
<feature type="region of interest" description="Disordered" evidence="9">
    <location>
        <begin position="240"/>
        <end position="367"/>
    </location>
</feature>
<proteinExistence type="predicted"/>
<dbReference type="InterPro" id="IPR008271">
    <property type="entry name" value="Ser/Thr_kinase_AS"/>
</dbReference>
<evidence type="ECO:0000256" key="6">
    <source>
        <dbReference type="ARBA" id="ARBA00022840"/>
    </source>
</evidence>
<keyword evidence="13" id="KW-1185">Reference proteome</keyword>
<dbReference type="InterPro" id="IPR015940">
    <property type="entry name" value="UBA"/>
</dbReference>
<keyword evidence="3" id="KW-0808">Transferase</keyword>
<gene>
    <name evidence="12" type="ORF">RIMI_LOCUS10306954</name>
</gene>
<feature type="compositionally biased region" description="Polar residues" evidence="9">
    <location>
        <begin position="244"/>
        <end position="267"/>
    </location>
</feature>
<organism evidence="12 13">
    <name type="scientific">Ranitomeya imitator</name>
    <name type="common">mimic poison frog</name>
    <dbReference type="NCBI Taxonomy" id="111125"/>
    <lineage>
        <taxon>Eukaryota</taxon>
        <taxon>Metazoa</taxon>
        <taxon>Chordata</taxon>
        <taxon>Craniata</taxon>
        <taxon>Vertebrata</taxon>
        <taxon>Euteleostomi</taxon>
        <taxon>Amphibia</taxon>
        <taxon>Batrachia</taxon>
        <taxon>Anura</taxon>
        <taxon>Neobatrachia</taxon>
        <taxon>Hyloidea</taxon>
        <taxon>Dendrobatidae</taxon>
        <taxon>Dendrobatinae</taxon>
        <taxon>Ranitomeya</taxon>
    </lineage>
</organism>
<feature type="compositionally biased region" description="Basic and acidic residues" evidence="9">
    <location>
        <begin position="312"/>
        <end position="322"/>
    </location>
</feature>
<feature type="domain" description="Protein kinase" evidence="10">
    <location>
        <begin position="1"/>
        <end position="176"/>
    </location>
</feature>
<keyword evidence="5" id="KW-0418">Kinase</keyword>
<evidence type="ECO:0000313" key="12">
    <source>
        <dbReference type="EMBL" id="CAJ0944226.1"/>
    </source>
</evidence>